<feature type="region of interest" description="Disordered" evidence="1">
    <location>
        <begin position="66"/>
        <end position="99"/>
    </location>
</feature>
<keyword evidence="3" id="KW-1185">Reference proteome</keyword>
<sequence length="99" mass="10961">MLTLLLCSSLWQFEAPKATDEAALAAPHANGLELTPTQPDSPSLRDHISGQLSEAWLARKPPVSVTLGEKQSSYPQDSLLEESRRQQDEGWDARLTFND</sequence>
<dbReference type="EMBL" id="AGWR01000003">
    <property type="protein sequence ID" value="EKB29831.1"/>
    <property type="molecule type" value="Genomic_DNA"/>
</dbReference>
<evidence type="ECO:0000313" key="3">
    <source>
        <dbReference type="Proteomes" id="UP000005149"/>
    </source>
</evidence>
<gene>
    <name evidence="2" type="ORF">HMPREF1171_00122</name>
</gene>
<organism evidence="2 3">
    <name type="scientific">Aeromonas dhakensis</name>
    <dbReference type="NCBI Taxonomy" id="196024"/>
    <lineage>
        <taxon>Bacteria</taxon>
        <taxon>Pseudomonadati</taxon>
        <taxon>Pseudomonadota</taxon>
        <taxon>Gammaproteobacteria</taxon>
        <taxon>Aeromonadales</taxon>
        <taxon>Aeromonadaceae</taxon>
        <taxon>Aeromonas</taxon>
    </lineage>
</organism>
<proteinExistence type="predicted"/>
<dbReference type="AlphaFoldDB" id="K1JI37"/>
<name>K1JI37_9GAMM</name>
<evidence type="ECO:0000313" key="2">
    <source>
        <dbReference type="EMBL" id="EKB29831.1"/>
    </source>
</evidence>
<dbReference type="RefSeq" id="WP_005298044.1">
    <property type="nucleotide sequence ID" value="NZ_JAPHNH010000005.1"/>
</dbReference>
<dbReference type="PATRIC" id="fig|1073377.4.peg.129"/>
<dbReference type="Proteomes" id="UP000005149">
    <property type="component" value="Unassembled WGS sequence"/>
</dbReference>
<protein>
    <submittedName>
        <fullName evidence="2">Uncharacterized protein</fullName>
    </submittedName>
</protein>
<reference evidence="2 3" key="1">
    <citation type="submission" date="2012-06" db="EMBL/GenBank/DDBJ databases">
        <title>The Genome Sequence of Aeromonas hydrophila SSU.</title>
        <authorList>
            <consortium name="The Broad Institute Genome Sequencing Platform"/>
            <person name="Earl A."/>
            <person name="Ward D."/>
            <person name="Feldgarden M."/>
            <person name="Gevers D."/>
            <person name="Chopra A."/>
            <person name="Walker B."/>
            <person name="Young S.K."/>
            <person name="Zeng Q."/>
            <person name="Gargeya S."/>
            <person name="Fitzgerald M."/>
            <person name="Haas B."/>
            <person name="Abouelleil A."/>
            <person name="Alvarado L."/>
            <person name="Arachchi H.M."/>
            <person name="Berlin A.M."/>
            <person name="Chapman S.B."/>
            <person name="Goldberg J."/>
            <person name="Griggs A."/>
            <person name="Gujja S."/>
            <person name="Hansen M."/>
            <person name="Howarth C."/>
            <person name="Imamovic A."/>
            <person name="Larimer J."/>
            <person name="McCowan C."/>
            <person name="Montmayeur A."/>
            <person name="Murphy C."/>
            <person name="Neiman D."/>
            <person name="Pearson M."/>
            <person name="Priest M."/>
            <person name="Roberts A."/>
            <person name="Saif S."/>
            <person name="Shea T."/>
            <person name="Sisk P."/>
            <person name="Sykes S."/>
            <person name="Wortman J."/>
            <person name="Nusbaum C."/>
            <person name="Birren B."/>
        </authorList>
    </citation>
    <scope>NUCLEOTIDE SEQUENCE [LARGE SCALE GENOMIC DNA]</scope>
    <source>
        <strain evidence="2 3">SSU</strain>
    </source>
</reference>
<comment type="caution">
    <text evidence="2">The sequence shown here is derived from an EMBL/GenBank/DDBJ whole genome shotgun (WGS) entry which is preliminary data.</text>
</comment>
<dbReference type="HOGENOM" id="CLU_2406771_0_0_6"/>
<accession>K1JI37</accession>
<evidence type="ECO:0000256" key="1">
    <source>
        <dbReference type="SAM" id="MobiDB-lite"/>
    </source>
</evidence>
<feature type="compositionally biased region" description="Basic and acidic residues" evidence="1">
    <location>
        <begin position="81"/>
        <end position="92"/>
    </location>
</feature>